<comment type="caution">
    <text evidence="1">The sequence shown here is derived from an EMBL/GenBank/DDBJ whole genome shotgun (WGS) entry which is preliminary data.</text>
</comment>
<evidence type="ECO:0000313" key="2">
    <source>
        <dbReference type="Proteomes" id="UP000178935"/>
    </source>
</evidence>
<gene>
    <name evidence="1" type="ORF">A2561_04890</name>
</gene>
<proteinExistence type="predicted"/>
<sequence length="125" mass="14110">MKTADEALDCFPGAKALIARIYMEYILAGIDYSYQKCGGSSSVFFDSLQEYLENLLKVATFPNDFRECMAKAVVSDLPGEDKQKAVLMCVFLFVISLVESSCNGRYKGSEGWQEIERWVLENFNC</sequence>
<protein>
    <submittedName>
        <fullName evidence="1">Uncharacterized protein</fullName>
    </submittedName>
</protein>
<dbReference type="EMBL" id="MHPU01000044">
    <property type="protein sequence ID" value="OGZ87392.1"/>
    <property type="molecule type" value="Genomic_DNA"/>
</dbReference>
<organism evidence="1 2">
    <name type="scientific">Candidatus Staskawiczbacteria bacterium RIFOXYD1_FULL_32_13</name>
    <dbReference type="NCBI Taxonomy" id="1802234"/>
    <lineage>
        <taxon>Bacteria</taxon>
        <taxon>Candidatus Staskawicziibacteriota</taxon>
    </lineage>
</organism>
<evidence type="ECO:0000313" key="1">
    <source>
        <dbReference type="EMBL" id="OGZ87392.1"/>
    </source>
</evidence>
<dbReference type="Proteomes" id="UP000178935">
    <property type="component" value="Unassembled WGS sequence"/>
</dbReference>
<accession>A0A1G2JK15</accession>
<name>A0A1G2JK15_9BACT</name>
<reference evidence="1 2" key="1">
    <citation type="journal article" date="2016" name="Nat. Commun.">
        <title>Thousands of microbial genomes shed light on interconnected biogeochemical processes in an aquifer system.</title>
        <authorList>
            <person name="Anantharaman K."/>
            <person name="Brown C.T."/>
            <person name="Hug L.A."/>
            <person name="Sharon I."/>
            <person name="Castelle C.J."/>
            <person name="Probst A.J."/>
            <person name="Thomas B.C."/>
            <person name="Singh A."/>
            <person name="Wilkins M.J."/>
            <person name="Karaoz U."/>
            <person name="Brodie E.L."/>
            <person name="Williams K.H."/>
            <person name="Hubbard S.S."/>
            <person name="Banfield J.F."/>
        </authorList>
    </citation>
    <scope>NUCLEOTIDE SEQUENCE [LARGE SCALE GENOMIC DNA]</scope>
</reference>
<dbReference type="AlphaFoldDB" id="A0A1G2JK15"/>